<evidence type="ECO:0000256" key="4">
    <source>
        <dbReference type="ARBA" id="ARBA00022692"/>
    </source>
</evidence>
<feature type="non-terminal residue" evidence="11">
    <location>
        <position position="382"/>
    </location>
</feature>
<evidence type="ECO:0000256" key="3">
    <source>
        <dbReference type="ARBA" id="ARBA00022606"/>
    </source>
</evidence>
<dbReference type="InterPro" id="IPR004117">
    <property type="entry name" value="7tm6_olfct_rcpt"/>
</dbReference>
<keyword evidence="7 10" id="KW-0472">Membrane</keyword>
<accession>A0AAV8YCL0</accession>
<keyword evidence="4 10" id="KW-0812">Transmembrane</keyword>
<dbReference type="GO" id="GO:0005886">
    <property type="term" value="C:plasma membrane"/>
    <property type="evidence" value="ECO:0007669"/>
    <property type="project" value="UniProtKB-SubCell"/>
</dbReference>
<evidence type="ECO:0008006" key="13">
    <source>
        <dbReference type="Google" id="ProtNLM"/>
    </source>
</evidence>
<evidence type="ECO:0000313" key="12">
    <source>
        <dbReference type="Proteomes" id="UP001162162"/>
    </source>
</evidence>
<name>A0AAV8YCL0_9CUCU</name>
<keyword evidence="9" id="KW-0807">Transducer</keyword>
<evidence type="ECO:0000256" key="9">
    <source>
        <dbReference type="ARBA" id="ARBA00023224"/>
    </source>
</evidence>
<keyword evidence="2" id="KW-1003">Cell membrane</keyword>
<evidence type="ECO:0000256" key="5">
    <source>
        <dbReference type="ARBA" id="ARBA00022725"/>
    </source>
</evidence>
<dbReference type="Pfam" id="PF02949">
    <property type="entry name" value="7tm_6"/>
    <property type="match status" value="1"/>
</dbReference>
<evidence type="ECO:0000256" key="6">
    <source>
        <dbReference type="ARBA" id="ARBA00022989"/>
    </source>
</evidence>
<feature type="transmembrane region" description="Helical" evidence="10">
    <location>
        <begin position="35"/>
        <end position="63"/>
    </location>
</feature>
<dbReference type="GO" id="GO:0004984">
    <property type="term" value="F:olfactory receptor activity"/>
    <property type="evidence" value="ECO:0007669"/>
    <property type="project" value="InterPro"/>
</dbReference>
<feature type="transmembrane region" description="Helical" evidence="10">
    <location>
        <begin position="183"/>
        <end position="209"/>
    </location>
</feature>
<feature type="transmembrane region" description="Helical" evidence="10">
    <location>
        <begin position="131"/>
        <end position="150"/>
    </location>
</feature>
<dbReference type="AlphaFoldDB" id="A0AAV8YCL0"/>
<keyword evidence="6 10" id="KW-1133">Transmembrane helix</keyword>
<feature type="transmembrane region" description="Helical" evidence="10">
    <location>
        <begin position="69"/>
        <end position="91"/>
    </location>
</feature>
<keyword evidence="3" id="KW-0716">Sensory transduction</keyword>
<evidence type="ECO:0000256" key="2">
    <source>
        <dbReference type="ARBA" id="ARBA00022475"/>
    </source>
</evidence>
<dbReference type="Proteomes" id="UP001162162">
    <property type="component" value="Unassembled WGS sequence"/>
</dbReference>
<organism evidence="11 12">
    <name type="scientific">Aromia moschata</name>
    <dbReference type="NCBI Taxonomy" id="1265417"/>
    <lineage>
        <taxon>Eukaryota</taxon>
        <taxon>Metazoa</taxon>
        <taxon>Ecdysozoa</taxon>
        <taxon>Arthropoda</taxon>
        <taxon>Hexapoda</taxon>
        <taxon>Insecta</taxon>
        <taxon>Pterygota</taxon>
        <taxon>Neoptera</taxon>
        <taxon>Endopterygota</taxon>
        <taxon>Coleoptera</taxon>
        <taxon>Polyphaga</taxon>
        <taxon>Cucujiformia</taxon>
        <taxon>Chrysomeloidea</taxon>
        <taxon>Cerambycidae</taxon>
        <taxon>Cerambycinae</taxon>
        <taxon>Callichromatini</taxon>
        <taxon>Aromia</taxon>
    </lineage>
</organism>
<reference evidence="11" key="1">
    <citation type="journal article" date="2023" name="Insect Mol. Biol.">
        <title>Genome sequencing provides insights into the evolution of gene families encoding plant cell wall-degrading enzymes in longhorned beetles.</title>
        <authorList>
            <person name="Shin N.R."/>
            <person name="Okamura Y."/>
            <person name="Kirsch R."/>
            <person name="Pauchet Y."/>
        </authorList>
    </citation>
    <scope>NUCLEOTIDE SEQUENCE</scope>
    <source>
        <strain evidence="11">AMC_N1</strain>
    </source>
</reference>
<comment type="subcellular location">
    <subcellularLocation>
        <location evidence="1">Cell membrane</location>
        <topology evidence="1">Multi-pass membrane protein</topology>
    </subcellularLocation>
</comment>
<evidence type="ECO:0000256" key="10">
    <source>
        <dbReference type="SAM" id="Phobius"/>
    </source>
</evidence>
<evidence type="ECO:0000313" key="11">
    <source>
        <dbReference type="EMBL" id="KAJ8948643.1"/>
    </source>
</evidence>
<keyword evidence="8" id="KW-0675">Receptor</keyword>
<proteinExistence type="predicted"/>
<keyword evidence="12" id="KW-1185">Reference proteome</keyword>
<sequence length="382" mass="44466">MEIPLSYDLRNAFDTERKILMYCGFYPNEGRMNKFFYYLSGFYHFSISVLIQLSMTVLIALYITSLSTIAEVLLFFMTQAAFLSKLFMFIIKKDRLSKMEEILSNPIFYKLSNGNFDTVTNYIASTKTFAVCFRISCFLVCAMNVILPLLSSKDQAMLLGWEPWEVADDAFKYYLNRIFQLKALFVSAYVNSTIDVLVYMLITIATALIEILKINLVKIQYDEENAKKQFNENVFLHYEILRFVSVIEDTFSIGILSQIFASVLVICFTGFQMIIVSIIDINSELKLIYLIRSLMFLLKVYNSYLSLIYFMCMMCQVALYCWFGHYLIASSDAIIESIYMSNWYESDLSLRRSILIFMERCKKPIILKAGYLFPLSLETFTS</sequence>
<dbReference type="GO" id="GO:0007165">
    <property type="term" value="P:signal transduction"/>
    <property type="evidence" value="ECO:0007669"/>
    <property type="project" value="UniProtKB-KW"/>
</dbReference>
<evidence type="ECO:0000256" key="1">
    <source>
        <dbReference type="ARBA" id="ARBA00004651"/>
    </source>
</evidence>
<feature type="transmembrane region" description="Helical" evidence="10">
    <location>
        <begin position="259"/>
        <end position="281"/>
    </location>
</feature>
<evidence type="ECO:0000256" key="7">
    <source>
        <dbReference type="ARBA" id="ARBA00023136"/>
    </source>
</evidence>
<feature type="transmembrane region" description="Helical" evidence="10">
    <location>
        <begin position="301"/>
        <end position="323"/>
    </location>
</feature>
<keyword evidence="5" id="KW-0552">Olfaction</keyword>
<dbReference type="PANTHER" id="PTHR21137:SF35">
    <property type="entry name" value="ODORANT RECEPTOR 19A-RELATED"/>
    <property type="match status" value="1"/>
</dbReference>
<dbReference type="GO" id="GO:0005549">
    <property type="term" value="F:odorant binding"/>
    <property type="evidence" value="ECO:0007669"/>
    <property type="project" value="InterPro"/>
</dbReference>
<evidence type="ECO:0000256" key="8">
    <source>
        <dbReference type="ARBA" id="ARBA00023170"/>
    </source>
</evidence>
<dbReference type="EMBL" id="JAPWTK010000133">
    <property type="protein sequence ID" value="KAJ8948643.1"/>
    <property type="molecule type" value="Genomic_DNA"/>
</dbReference>
<dbReference type="PANTHER" id="PTHR21137">
    <property type="entry name" value="ODORANT RECEPTOR"/>
    <property type="match status" value="1"/>
</dbReference>
<gene>
    <name evidence="11" type="ORF">NQ318_022710</name>
</gene>
<protein>
    <recommendedName>
        <fullName evidence="13">Odorant receptor</fullName>
    </recommendedName>
</protein>
<comment type="caution">
    <text evidence="11">The sequence shown here is derived from an EMBL/GenBank/DDBJ whole genome shotgun (WGS) entry which is preliminary data.</text>
</comment>